<protein>
    <submittedName>
        <fullName evidence="1">Methylamine utilization protein</fullName>
    </submittedName>
</protein>
<organism evidence="1 2">
    <name type="scientific">Synechococcus phage S-SSM7</name>
    <dbReference type="NCBI Taxonomy" id="445686"/>
    <lineage>
        <taxon>Viruses</taxon>
        <taxon>Duplodnaviria</taxon>
        <taxon>Heunggongvirae</taxon>
        <taxon>Uroviricota</taxon>
        <taxon>Caudoviricetes</taxon>
        <taxon>Pantevenvirales</taxon>
        <taxon>Kyanoviridae</taxon>
        <taxon>Lipsvirus</taxon>
        <taxon>Lipsvirus ssm7</taxon>
    </lineage>
</organism>
<dbReference type="SMR" id="E3SL72"/>
<dbReference type="OrthoDB" id="14912at10239"/>
<evidence type="ECO:0000313" key="1">
    <source>
        <dbReference type="EMBL" id="ADO98220.1"/>
    </source>
</evidence>
<evidence type="ECO:0000313" key="2">
    <source>
        <dbReference type="Proteomes" id="UP000006527"/>
    </source>
</evidence>
<reference evidence="1 2" key="1">
    <citation type="journal article" date="2010" name="Environ. Microbiol.">
        <title>Genomic analysis of oceanic cyanobacterial myoviruses compared with T4-like myoviruses from diverse hosts and environments.</title>
        <authorList>
            <person name="Sullivan M.B."/>
            <person name="Huang K.H."/>
            <person name="Ignacio-Espinoza J.C."/>
            <person name="Berlin A.M."/>
            <person name="Kelly L."/>
            <person name="Weigele P.R."/>
            <person name="DeFrancesco A.S."/>
            <person name="Kern S.E."/>
            <person name="Thompson L.R."/>
            <person name="Young S."/>
            <person name="Yandava C."/>
            <person name="Fu R."/>
            <person name="Krastins B."/>
            <person name="Chase M."/>
            <person name="Sarracino D."/>
            <person name="Osburne M.S."/>
            <person name="Henn M.R."/>
            <person name="Chisholm S.W."/>
        </authorList>
    </citation>
    <scope>NUCLEOTIDE SEQUENCE [LARGE SCALE GENOMIC DNA]</scope>
    <source>
        <strain evidence="1">8109-3</strain>
    </source>
</reference>
<dbReference type="Proteomes" id="UP000006527">
    <property type="component" value="Segment"/>
</dbReference>
<dbReference type="RefSeq" id="YP_004324207.1">
    <property type="nucleotide sequence ID" value="NC_015287.1"/>
</dbReference>
<name>E3SL72_9CAUD</name>
<accession>E3SL72</accession>
<dbReference type="GeneID" id="10328723"/>
<sequence length="135" mass="15295">MEEDFYASVKLVSGEEIFGEVMPSEENGRTVLIISDPVEIETVSMNGTHEGLRMMPWLRSMPTESIIVIPMDRVITVVEAREDSEVVKYYQKFIFSNLNGGPAEKIKVTKKMGYVISVEQARENLEKLYKKGEAS</sequence>
<proteinExistence type="predicted"/>
<keyword evidence="2" id="KW-1185">Reference proteome</keyword>
<dbReference type="KEGG" id="vg:10328723"/>
<dbReference type="Gene3D" id="2.30.30.100">
    <property type="match status" value="1"/>
</dbReference>
<gene>
    <name evidence="1" type="ORF">SSSM7_154</name>
</gene>
<dbReference type="EMBL" id="GU071098">
    <property type="protein sequence ID" value="ADO98220.1"/>
    <property type="molecule type" value="Genomic_DNA"/>
</dbReference>